<name>A0AAP4F8D3_9CORY</name>
<organism evidence="3 4">
    <name type="scientific">Corynebacterium accolens</name>
    <dbReference type="NCBI Taxonomy" id="38284"/>
    <lineage>
        <taxon>Bacteria</taxon>
        <taxon>Bacillati</taxon>
        <taxon>Actinomycetota</taxon>
        <taxon>Actinomycetes</taxon>
        <taxon>Mycobacteriales</taxon>
        <taxon>Corynebacteriaceae</taxon>
        <taxon>Corynebacterium</taxon>
    </lineage>
</organism>
<accession>A0AAP4F8D3</accession>
<evidence type="ECO:0000313" key="3">
    <source>
        <dbReference type="EMBL" id="MDK4334731.1"/>
    </source>
</evidence>
<proteinExistence type="predicted"/>
<dbReference type="Pfam" id="PF14080">
    <property type="entry name" value="DUF4261"/>
    <property type="match status" value="1"/>
</dbReference>
<dbReference type="AlphaFoldDB" id="A0AAP4F8D3"/>
<gene>
    <name evidence="2" type="ORF">QPX34_09095</name>
    <name evidence="3" type="ORF">QPX58_04800</name>
</gene>
<evidence type="ECO:0000313" key="4">
    <source>
        <dbReference type="Proteomes" id="UP001230317"/>
    </source>
</evidence>
<dbReference type="Proteomes" id="UP001230317">
    <property type="component" value="Unassembled WGS sequence"/>
</dbReference>
<dbReference type="EMBL" id="JASNUO010000009">
    <property type="protein sequence ID" value="MDK4248167.1"/>
    <property type="molecule type" value="Genomic_DNA"/>
</dbReference>
<evidence type="ECO:0000259" key="1">
    <source>
        <dbReference type="Pfam" id="PF14080"/>
    </source>
</evidence>
<comment type="caution">
    <text evidence="3">The sequence shown here is derived from an EMBL/GenBank/DDBJ whole genome shotgun (WGS) entry which is preliminary data.</text>
</comment>
<reference evidence="3 5" key="1">
    <citation type="submission" date="2023-05" db="EMBL/GenBank/DDBJ databases">
        <title>Metabolic capabilities are highly conserved among human nasal-associated Corynebacterium species in pangenomic analyses.</title>
        <authorList>
            <person name="Tran T.H."/>
            <person name="Roberts A.Q."/>
            <person name="Escapa I.F."/>
            <person name="Gao W."/>
            <person name="Conlan S."/>
            <person name="Kong H."/>
            <person name="Segre J.A."/>
            <person name="Kelly M.S."/>
            <person name="Lemon K.P."/>
        </authorList>
    </citation>
    <scope>NUCLEOTIDE SEQUENCE</scope>
    <source>
        <strain evidence="3">KPL2618</strain>
        <strain evidence="2 5">KPL3802</strain>
    </source>
</reference>
<evidence type="ECO:0000313" key="2">
    <source>
        <dbReference type="EMBL" id="MDK4248167.1"/>
    </source>
</evidence>
<sequence>MTTPHTVDTSLVDAPLINIAVFSTAPSTEEIKEAITGTFSGRAGEITPGKNPGSLVVPIDGAFVLHYQTIDSAPTPDSYGLHPILSADAGDLNTAGTQVLVSVLPDNQEHDLSHQFREPRREHLELLSQATTAVAQHPNCLIIHNPRGNVSISPAMFNDAVRNNLAPMHIAPVWITQSGGELRGYSMGLVQAGHPEIQARTSSMDPTDLYYKLANIADHILQGATVKGGDTLAFEEGQAPLTITEEPWFVDQNFPAVTIHF</sequence>
<dbReference type="InterPro" id="IPR025357">
    <property type="entry name" value="DUF4261"/>
</dbReference>
<feature type="domain" description="DUF4261" evidence="1">
    <location>
        <begin position="185"/>
        <end position="239"/>
    </location>
</feature>
<dbReference type="EMBL" id="JASNVU010000005">
    <property type="protein sequence ID" value="MDK4334731.1"/>
    <property type="molecule type" value="Genomic_DNA"/>
</dbReference>
<dbReference type="RefSeq" id="WP_023028695.1">
    <property type="nucleotide sequence ID" value="NZ_CP100375.1"/>
</dbReference>
<dbReference type="Proteomes" id="UP001239414">
    <property type="component" value="Unassembled WGS sequence"/>
</dbReference>
<protein>
    <submittedName>
        <fullName evidence="3">DUF4261 domain-containing protein</fullName>
    </submittedName>
</protein>
<keyword evidence="5" id="KW-1185">Reference proteome</keyword>
<evidence type="ECO:0000313" key="5">
    <source>
        <dbReference type="Proteomes" id="UP001239414"/>
    </source>
</evidence>